<keyword evidence="1" id="KW-1133">Transmembrane helix</keyword>
<feature type="chain" id="PRO_5040266102" description="EB domain-containing protein" evidence="2">
    <location>
        <begin position="18"/>
        <end position="270"/>
    </location>
</feature>
<dbReference type="AlphaFoldDB" id="A0A9Q0MDU4"/>
<organism evidence="3 4">
    <name type="scientific">Blomia tropicalis</name>
    <name type="common">Mite</name>
    <dbReference type="NCBI Taxonomy" id="40697"/>
    <lineage>
        <taxon>Eukaryota</taxon>
        <taxon>Metazoa</taxon>
        <taxon>Ecdysozoa</taxon>
        <taxon>Arthropoda</taxon>
        <taxon>Chelicerata</taxon>
        <taxon>Arachnida</taxon>
        <taxon>Acari</taxon>
        <taxon>Acariformes</taxon>
        <taxon>Sarcoptiformes</taxon>
        <taxon>Astigmata</taxon>
        <taxon>Glycyphagoidea</taxon>
        <taxon>Echimyopodidae</taxon>
        <taxon>Blomia</taxon>
    </lineage>
</organism>
<keyword evidence="2" id="KW-0732">Signal</keyword>
<dbReference type="Proteomes" id="UP001142055">
    <property type="component" value="Chromosome 1"/>
</dbReference>
<comment type="caution">
    <text evidence="3">The sequence shown here is derived from an EMBL/GenBank/DDBJ whole genome shotgun (WGS) entry which is preliminary data.</text>
</comment>
<feature type="signal peptide" evidence="2">
    <location>
        <begin position="1"/>
        <end position="17"/>
    </location>
</feature>
<evidence type="ECO:0000313" key="3">
    <source>
        <dbReference type="EMBL" id="KAJ6223777.1"/>
    </source>
</evidence>
<proteinExistence type="predicted"/>
<gene>
    <name evidence="3" type="ORF">RDWZM_002322</name>
</gene>
<evidence type="ECO:0000256" key="1">
    <source>
        <dbReference type="SAM" id="Phobius"/>
    </source>
</evidence>
<feature type="transmembrane region" description="Helical" evidence="1">
    <location>
        <begin position="165"/>
        <end position="187"/>
    </location>
</feature>
<name>A0A9Q0MDU4_BLOTA</name>
<protein>
    <recommendedName>
        <fullName evidence="5">EB domain-containing protein</fullName>
    </recommendedName>
</protein>
<accession>A0A9Q0MDU4</accession>
<evidence type="ECO:0000313" key="4">
    <source>
        <dbReference type="Proteomes" id="UP001142055"/>
    </source>
</evidence>
<keyword evidence="1" id="KW-0472">Membrane</keyword>
<evidence type="ECO:0008006" key="5">
    <source>
        <dbReference type="Google" id="ProtNLM"/>
    </source>
</evidence>
<evidence type="ECO:0000256" key="2">
    <source>
        <dbReference type="SAM" id="SignalP"/>
    </source>
</evidence>
<keyword evidence="1" id="KW-0812">Transmembrane</keyword>
<sequence>MDLFKSIILFAFVLVDSLTVGNRPSAYLPPYQLQQYPFREEYVLRWPLKIGKYQQTNRQCFYNNDCPTQSVCYRQRCVCRVGYVYQNATNQCWQQECFPDQANCGYYFANSECVTPSYAYTGEPGHCVCLYSYRAHSMGLVCNDLYTATPKSVWHRVLGYLTVSLFLPIFCGFIILVTLIVIIWLIIGMFKRRRVQRDNNELDGKMYEDKESNRSIEMLEIEPMVHQINNINPKFESTNSLNRSENRRPSVSKYYSRTKCSIQNVSSSPV</sequence>
<dbReference type="EMBL" id="JAPWDV010000001">
    <property type="protein sequence ID" value="KAJ6223777.1"/>
    <property type="molecule type" value="Genomic_DNA"/>
</dbReference>
<keyword evidence="4" id="KW-1185">Reference proteome</keyword>
<reference evidence="3" key="1">
    <citation type="submission" date="2022-12" db="EMBL/GenBank/DDBJ databases">
        <title>Genome assemblies of Blomia tropicalis.</title>
        <authorList>
            <person name="Cui Y."/>
        </authorList>
    </citation>
    <scope>NUCLEOTIDE SEQUENCE</scope>
    <source>
        <tissue evidence="3">Adult mites</tissue>
    </source>
</reference>